<sequence>MAPKAGKLKKTLLLALEAAEAALDGLPIPAVKGCITGILMIVEQEELRKSNVEAFEKLLDKIRLVQDIVVKPLLQITPEDTPDRLKEDVSKFADKLRKLPDAYNKNRGTPSSTRGRIKERIKDFVNAGDNEELLKDLAEGIEDAIQFFQLSSDVTNQLSHHKTQQLLEADNLLRDLPEAPNGRRTEICEEGTRTSILLDATEWARSVDPGVPQVLWLHGPAGSGKSTVASTLVTCFFKEAILGGKFMFSRANGIIDAGLLFPTLARQLAQHDGQFKVQLGKSIQSNSKHLGTAPIAEQFEYLMLQPLLKLPPSRSVIVVVLDALDECDRRDDVEKIFSLLVDNIHRLPFLRIFVTSRCEDYIGRTAQRQQPKIRDIDINRTSATDDIRLYLRKKLFDPFTSNHQGVEGVISWPPPVDLEALVERSKDLFIYAATAVRFIMEGDAGDPRENLNRLLWDQEARKRNIFSSLDHMYSAIIRKALPEDAHPDTVDRFREIVGTVIFNPRPVSVNKLVKLSGFKYKARQVRVALQYLHSVIAVPDDDDRDGIHAYHKSFVDFITDPNRCTVKAASLNEARTYQGLFKRYMNALPETRGWTPSQIDCAWNFTNTQPQDFRAYLVELECYLDVPEVKYADSIRREFFMEGIKDQLCSPLPPAPLAISPKVNRDYPSEVLRRIDLVPLHDPSNPKRNDLRECDPPLCIGGMSAGGPGILGERVRFDSLVMADVHAEIFVDGDGTFFVKDTGMGQGTFLNDVRLSPSRRASAPHPLEHGDILQFGLDSPFGNTDEFKSVTVRVELQDNQPANESISAEVASVPLLPSAVDDARLCQQIRAGDQEISEDNTFNPALPGHLHPPNEFKTHLAHGGDHESVHRHFPFAWAFTCALICILLFEHSGREIAFLRFLHTLFTLESA</sequence>
<keyword evidence="5" id="KW-1185">Reference proteome</keyword>
<feature type="domain" description="FHA" evidence="3">
    <location>
        <begin position="698"/>
        <end position="755"/>
    </location>
</feature>
<accession>A0A8H5BL98</accession>
<dbReference type="Pfam" id="PF24883">
    <property type="entry name" value="NPHP3_N"/>
    <property type="match status" value="1"/>
</dbReference>
<dbReference type="PANTHER" id="PTHR10039:SF17">
    <property type="entry name" value="FUNGAL STAND N-TERMINAL GOODBYE DOMAIN-CONTAINING PROTEIN-RELATED"/>
    <property type="match status" value="1"/>
</dbReference>
<dbReference type="OrthoDB" id="163438at2759"/>
<dbReference type="Gene3D" id="2.60.200.20">
    <property type="match status" value="1"/>
</dbReference>
<dbReference type="SUPFAM" id="SSF49879">
    <property type="entry name" value="SMAD/FHA domain"/>
    <property type="match status" value="1"/>
</dbReference>
<evidence type="ECO:0000313" key="5">
    <source>
        <dbReference type="Proteomes" id="UP000567179"/>
    </source>
</evidence>
<gene>
    <name evidence="4" type="ORF">D9619_009798</name>
</gene>
<dbReference type="Proteomes" id="UP000567179">
    <property type="component" value="Unassembled WGS sequence"/>
</dbReference>
<organism evidence="4 5">
    <name type="scientific">Psilocybe cf. subviscida</name>
    <dbReference type="NCBI Taxonomy" id="2480587"/>
    <lineage>
        <taxon>Eukaryota</taxon>
        <taxon>Fungi</taxon>
        <taxon>Dikarya</taxon>
        <taxon>Basidiomycota</taxon>
        <taxon>Agaricomycotina</taxon>
        <taxon>Agaricomycetes</taxon>
        <taxon>Agaricomycetidae</taxon>
        <taxon>Agaricales</taxon>
        <taxon>Agaricineae</taxon>
        <taxon>Strophariaceae</taxon>
        <taxon>Psilocybe</taxon>
    </lineage>
</organism>
<evidence type="ECO:0000256" key="1">
    <source>
        <dbReference type="ARBA" id="ARBA00022737"/>
    </source>
</evidence>
<dbReference type="Pfam" id="PF00498">
    <property type="entry name" value="FHA"/>
    <property type="match status" value="1"/>
</dbReference>
<name>A0A8H5BL98_9AGAR</name>
<dbReference type="SUPFAM" id="SSF52540">
    <property type="entry name" value="P-loop containing nucleoside triphosphate hydrolases"/>
    <property type="match status" value="1"/>
</dbReference>
<evidence type="ECO:0000259" key="3">
    <source>
        <dbReference type="PROSITE" id="PS50006"/>
    </source>
</evidence>
<dbReference type="InterPro" id="IPR027417">
    <property type="entry name" value="P-loop_NTPase"/>
</dbReference>
<comment type="caution">
    <text evidence="4">The sequence shown here is derived from an EMBL/GenBank/DDBJ whole genome shotgun (WGS) entry which is preliminary data.</text>
</comment>
<feature type="chain" id="PRO_5034777077" description="FHA domain-containing protein" evidence="2">
    <location>
        <begin position="22"/>
        <end position="911"/>
    </location>
</feature>
<dbReference type="AlphaFoldDB" id="A0A8H5BL98"/>
<keyword evidence="2" id="KW-0732">Signal</keyword>
<dbReference type="InterPro" id="IPR056884">
    <property type="entry name" value="NPHP3-like_N"/>
</dbReference>
<dbReference type="EMBL" id="JAACJJ010000015">
    <property type="protein sequence ID" value="KAF5325320.1"/>
    <property type="molecule type" value="Genomic_DNA"/>
</dbReference>
<reference evidence="4 5" key="1">
    <citation type="journal article" date="2020" name="ISME J.">
        <title>Uncovering the hidden diversity of litter-decomposition mechanisms in mushroom-forming fungi.</title>
        <authorList>
            <person name="Floudas D."/>
            <person name="Bentzer J."/>
            <person name="Ahren D."/>
            <person name="Johansson T."/>
            <person name="Persson P."/>
            <person name="Tunlid A."/>
        </authorList>
    </citation>
    <scope>NUCLEOTIDE SEQUENCE [LARGE SCALE GENOMIC DNA]</scope>
    <source>
        <strain evidence="4 5">CBS 101986</strain>
    </source>
</reference>
<keyword evidence="1" id="KW-0677">Repeat</keyword>
<dbReference type="PANTHER" id="PTHR10039">
    <property type="entry name" value="AMELOGENIN"/>
    <property type="match status" value="1"/>
</dbReference>
<dbReference type="InterPro" id="IPR000253">
    <property type="entry name" value="FHA_dom"/>
</dbReference>
<evidence type="ECO:0000313" key="4">
    <source>
        <dbReference type="EMBL" id="KAF5325320.1"/>
    </source>
</evidence>
<dbReference type="Gene3D" id="3.40.50.300">
    <property type="entry name" value="P-loop containing nucleotide triphosphate hydrolases"/>
    <property type="match status" value="1"/>
</dbReference>
<feature type="signal peptide" evidence="2">
    <location>
        <begin position="1"/>
        <end position="21"/>
    </location>
</feature>
<evidence type="ECO:0000256" key="2">
    <source>
        <dbReference type="SAM" id="SignalP"/>
    </source>
</evidence>
<protein>
    <recommendedName>
        <fullName evidence="3">FHA domain-containing protein</fullName>
    </recommendedName>
</protein>
<dbReference type="InterPro" id="IPR008984">
    <property type="entry name" value="SMAD_FHA_dom_sf"/>
</dbReference>
<proteinExistence type="predicted"/>
<dbReference type="PROSITE" id="PS50006">
    <property type="entry name" value="FHA_DOMAIN"/>
    <property type="match status" value="1"/>
</dbReference>